<accession>A0ABV4UAG5</accession>
<dbReference type="InterPro" id="IPR036116">
    <property type="entry name" value="FN3_sf"/>
</dbReference>
<reference evidence="2 3" key="1">
    <citation type="submission" date="2024-08" db="EMBL/GenBank/DDBJ databases">
        <title>Whole-genome sequencing of halo(alkali)philic microorganisms from hypersaline lakes.</title>
        <authorList>
            <person name="Sorokin D.Y."/>
            <person name="Merkel A.Y."/>
            <person name="Messina E."/>
            <person name="Yakimov M."/>
        </authorList>
    </citation>
    <scope>NUCLEOTIDE SEQUENCE [LARGE SCALE GENOMIC DNA]</scope>
    <source>
        <strain evidence="2 3">AB-hyl4</strain>
    </source>
</reference>
<evidence type="ECO:0000259" key="1">
    <source>
        <dbReference type="PROSITE" id="PS50853"/>
    </source>
</evidence>
<dbReference type="Pfam" id="PF00041">
    <property type="entry name" value="fn3"/>
    <property type="match status" value="1"/>
</dbReference>
<evidence type="ECO:0000313" key="2">
    <source>
        <dbReference type="EMBL" id="MFA9480115.1"/>
    </source>
</evidence>
<dbReference type="Gene3D" id="2.60.120.260">
    <property type="entry name" value="Galactose-binding domain-like"/>
    <property type="match status" value="2"/>
</dbReference>
<keyword evidence="3" id="KW-1185">Reference proteome</keyword>
<proteinExistence type="predicted"/>
<dbReference type="PROSITE" id="PS50853">
    <property type="entry name" value="FN3"/>
    <property type="match status" value="2"/>
</dbReference>
<dbReference type="Proteomes" id="UP001575105">
    <property type="component" value="Unassembled WGS sequence"/>
</dbReference>
<evidence type="ECO:0000313" key="3">
    <source>
        <dbReference type="Proteomes" id="UP001575105"/>
    </source>
</evidence>
<dbReference type="SMART" id="SM00060">
    <property type="entry name" value="FN3"/>
    <property type="match status" value="2"/>
</dbReference>
<dbReference type="Gene3D" id="2.60.40.10">
    <property type="entry name" value="Immunoglobulins"/>
    <property type="match status" value="2"/>
</dbReference>
<organism evidence="2 3">
    <name type="scientific">Natronomicrosphaera hydrolytica</name>
    <dbReference type="NCBI Taxonomy" id="3242702"/>
    <lineage>
        <taxon>Bacteria</taxon>
        <taxon>Pseudomonadati</taxon>
        <taxon>Planctomycetota</taxon>
        <taxon>Phycisphaerae</taxon>
        <taxon>Phycisphaerales</taxon>
        <taxon>Phycisphaeraceae</taxon>
        <taxon>Natronomicrosphaera</taxon>
    </lineage>
</organism>
<name>A0ABV4UAG5_9BACT</name>
<dbReference type="SUPFAM" id="SSF49265">
    <property type="entry name" value="Fibronectin type III"/>
    <property type="match status" value="1"/>
</dbReference>
<dbReference type="InterPro" id="IPR003961">
    <property type="entry name" value="FN3_dom"/>
</dbReference>
<gene>
    <name evidence="2" type="ORF">ACERK3_17730</name>
</gene>
<protein>
    <submittedName>
        <fullName evidence="2">Fibronectin type III domain-containing protein</fullName>
    </submittedName>
</protein>
<comment type="caution">
    <text evidence="2">The sequence shown here is derived from an EMBL/GenBank/DDBJ whole genome shotgun (WGS) entry which is preliminary data.</text>
</comment>
<dbReference type="RefSeq" id="WP_425347039.1">
    <property type="nucleotide sequence ID" value="NZ_JBGUBD010000015.1"/>
</dbReference>
<sequence>MNPSPSTGRASVELRWVVSARSAASKVARRAGARMSREMPHQVAVTGHNILKFNWLKGKFMKVHTKNTKLAIGLGMMLALTVNVLTANEVRGEIQMPDQWRVFVTLDRDDPVPDRETLEQIPESIEVNGRTIEGQFVVTDSGIFDFAPLFGEVKAGNTAYAFLEIEADTQRDVTLGMGGDWWLQAWLNGEQIVSTLEHGNDYWPPLYTDHTADVTLGPGANVLAVRFISGSGSSVLAIGGPEELAGTPARIYAGGAETPQGLDALLQRHGHKPYDLLYREGGILNHRIIFEDQDHGSEVWMLDNSPVTEHSGTASVWPAWNADASLLFTRGRRPFEDANRRPLFNADYSRLLEHTVGYRPIWDRQNPDIFFYRPSGGGALHEANARTGENRLLAEWEAYPRERSYGLTSDNRYVFVDTPNGGIWLPYDLPENPIPHIQMYDGRPGGLDADGNAVPPRDQIDDLMFRGSPRGKAVEEHDKFGPIIMVRTGMLIDRETGEIDYVIAPLAGEREYLRAFRDGNIHWPQGPEWDKYRIHKSDDLDELFEIYLYYPMLTHGHEAHSPDGRYMSRDGTSTALIDVREGEVIDTIRLSADGTNYHVNWVKHPRFYIGWVRGWHFRRFTKPEHANIVYQIYTDGTAQPVFNTHHQFNGYYAGGDFSMQSPDATKIHTASNMTGRFRTYVAVMARPRPPRELDWQTDGDAVLLSWEPSEYSRETRGYLVYRSQRSGDGYELLTPEPVDGTCWRDESIQAGETYYYVVSALEHSGLESGYSMEAARAGIDLPSVIDEPVTVYVEAEEALWDLYTTDKPGLATGRDVRDASDWYYIYRHPDAERGEASLRARVPADGRYQLWARVRSDDTSEARWALQIQGDTLEVSTDSDRWMWVHVGEVELAAGNVTLNLATEDRGAGLDLICLSSDSTFEPQGLRPEHATPPAAPTSLEVQSVRSRTHHLTWQESDDPAVSHYQVYAATQPFDELSQQQLIGSPTEAELFDWGLRADTPYYYAVTAVDRQRNQSEPVFAEARTPRREVDEFEIELSFVDAELEGSFERSEAGGLRSEAFVVPQEPKQNSATWQIDVPNDGDYYLWLRYLQRGDGERGEGAQQRIHVLLNGDRITTLVDQADVDVADEMLSPGEPLAEQAWTWAWPGESNLVSLELPAGEHTLSLENLHEEVRYDVLLLTNEPAFRPLDGRINSR</sequence>
<dbReference type="CDD" id="cd00063">
    <property type="entry name" value="FN3"/>
    <property type="match status" value="2"/>
</dbReference>
<dbReference type="EMBL" id="JBGUBD010000015">
    <property type="protein sequence ID" value="MFA9480115.1"/>
    <property type="molecule type" value="Genomic_DNA"/>
</dbReference>
<dbReference type="InterPro" id="IPR013783">
    <property type="entry name" value="Ig-like_fold"/>
</dbReference>
<feature type="domain" description="Fibronectin type-III" evidence="1">
    <location>
        <begin position="936"/>
        <end position="1028"/>
    </location>
</feature>
<feature type="domain" description="Fibronectin type-III" evidence="1">
    <location>
        <begin position="686"/>
        <end position="782"/>
    </location>
</feature>